<name>A0A822Y3K6_NELNU</name>
<gene>
    <name evidence="1" type="ORF">HUJ06_025671</name>
</gene>
<organism evidence="1 2">
    <name type="scientific">Nelumbo nucifera</name>
    <name type="common">Sacred lotus</name>
    <dbReference type="NCBI Taxonomy" id="4432"/>
    <lineage>
        <taxon>Eukaryota</taxon>
        <taxon>Viridiplantae</taxon>
        <taxon>Streptophyta</taxon>
        <taxon>Embryophyta</taxon>
        <taxon>Tracheophyta</taxon>
        <taxon>Spermatophyta</taxon>
        <taxon>Magnoliopsida</taxon>
        <taxon>Proteales</taxon>
        <taxon>Nelumbonaceae</taxon>
        <taxon>Nelumbo</taxon>
    </lineage>
</organism>
<evidence type="ECO:0000313" key="1">
    <source>
        <dbReference type="EMBL" id="DAD24208.1"/>
    </source>
</evidence>
<proteinExistence type="predicted"/>
<protein>
    <submittedName>
        <fullName evidence="1">Uncharacterized protein</fullName>
    </submittedName>
</protein>
<sequence length="38" mass="4316">MSPPEIPTMTEFDSNLTKANPMNIWFSPYLILNSSKVT</sequence>
<dbReference type="Proteomes" id="UP000607653">
    <property type="component" value="Unassembled WGS sequence"/>
</dbReference>
<dbReference type="EMBL" id="DUZY01000001">
    <property type="protein sequence ID" value="DAD24208.1"/>
    <property type="molecule type" value="Genomic_DNA"/>
</dbReference>
<evidence type="ECO:0000313" key="2">
    <source>
        <dbReference type="Proteomes" id="UP000607653"/>
    </source>
</evidence>
<dbReference type="AlphaFoldDB" id="A0A822Y3K6"/>
<reference evidence="1 2" key="1">
    <citation type="journal article" date="2020" name="Mol. Biol. Evol.">
        <title>Distinct Expression and Methylation Patterns for Genes with Different Fates following a Single Whole-Genome Duplication in Flowering Plants.</title>
        <authorList>
            <person name="Shi T."/>
            <person name="Rahmani R.S."/>
            <person name="Gugger P.F."/>
            <person name="Wang M."/>
            <person name="Li H."/>
            <person name="Zhang Y."/>
            <person name="Li Z."/>
            <person name="Wang Q."/>
            <person name="Van de Peer Y."/>
            <person name="Marchal K."/>
            <person name="Chen J."/>
        </authorList>
    </citation>
    <scope>NUCLEOTIDE SEQUENCE [LARGE SCALE GENOMIC DNA]</scope>
    <source>
        <tissue evidence="1">Leaf</tissue>
    </source>
</reference>
<accession>A0A822Y3K6</accession>
<comment type="caution">
    <text evidence="1">The sequence shown here is derived from an EMBL/GenBank/DDBJ whole genome shotgun (WGS) entry which is preliminary data.</text>
</comment>
<keyword evidence="2" id="KW-1185">Reference proteome</keyword>